<evidence type="ECO:0000313" key="1">
    <source>
        <dbReference type="EMBL" id="QQK08611.1"/>
    </source>
</evidence>
<organism evidence="1 2">
    <name type="scientific">Miniphocaeibacter halophilus</name>
    <dbReference type="NCBI Taxonomy" id="2931922"/>
    <lineage>
        <taxon>Bacteria</taxon>
        <taxon>Bacillati</taxon>
        <taxon>Bacillota</taxon>
        <taxon>Tissierellia</taxon>
        <taxon>Tissierellales</taxon>
        <taxon>Peptoniphilaceae</taxon>
        <taxon>Miniphocaeibacter</taxon>
    </lineage>
</organism>
<reference evidence="1 2" key="1">
    <citation type="journal article" date="2022" name="Int. J. Syst. Evol. Microbiol.">
        <title>Miniphocaeibacter halophilus sp. nov., an ammonium-tolerant acetate-producing bacterium isolated from a biogas system.</title>
        <authorList>
            <person name="Schnurer A."/>
            <person name="Singh A."/>
            <person name="Bi S."/>
            <person name="Qiao W."/>
            <person name="Westerholm M."/>
        </authorList>
    </citation>
    <scope>NUCLEOTIDE SEQUENCE [LARGE SCALE GENOMIC DNA]</scope>
    <source>
        <strain evidence="1 2">AMB_01</strain>
    </source>
</reference>
<sequence length="164" mass="17626">MFKKLFKKDKESKTGEIFAIQSGEVVAVTEVPDAMFAQKILGDGVGLIPEGNSIYSPVSGTVDVVANTSHAVGIKTNDGLDVLVHIGLETVGLEGKGFDVKVKVGDKVNVGDLLADVDFDFLKEKGFEIITPIIITNMDDIKELKINTGKATAKETVVIEYTRN</sequence>
<keyword evidence="1" id="KW-0813">Transport</keyword>
<keyword evidence="2" id="KW-1185">Reference proteome</keyword>
<gene>
    <name evidence="1" type="ORF">JFY71_03460</name>
</gene>
<keyword evidence="1" id="KW-0762">Sugar transport</keyword>
<proteinExistence type="predicted"/>
<dbReference type="Proteomes" id="UP000595814">
    <property type="component" value="Chromosome"/>
</dbReference>
<evidence type="ECO:0000313" key="2">
    <source>
        <dbReference type="Proteomes" id="UP000595814"/>
    </source>
</evidence>
<dbReference type="EMBL" id="CP066744">
    <property type="protein sequence ID" value="QQK08611.1"/>
    <property type="molecule type" value="Genomic_DNA"/>
</dbReference>
<protein>
    <submittedName>
        <fullName evidence="1">PTS glucose transporter subunit IIA</fullName>
    </submittedName>
</protein>
<accession>A0AC61MZK6</accession>
<name>A0AC61MZK6_9FIRM</name>